<keyword evidence="3" id="KW-1185">Reference proteome</keyword>
<sequence>MGSSKSTLSIFLPVFFACLVLCFAILCACYSCRNTRRFRYLPIFHILGVGSRGDDSDYDSDVEKVPRRKKKKKRRRQRPQIVVEEPYSAPTVCDVSVFWILGSVGETVRRRVMGRNAWSHAMSRLHPASRLITPGSPCHDAPSPSFAEGL</sequence>
<dbReference type="EMBL" id="ML220143">
    <property type="protein sequence ID" value="TGZ78274.1"/>
    <property type="molecule type" value="Genomic_DNA"/>
</dbReference>
<evidence type="ECO:0000256" key="1">
    <source>
        <dbReference type="SAM" id="MobiDB-lite"/>
    </source>
</evidence>
<feature type="region of interest" description="Disordered" evidence="1">
    <location>
        <begin position="130"/>
        <end position="150"/>
    </location>
</feature>
<accession>A0A4V3SI10</accession>
<proteinExistence type="predicted"/>
<protein>
    <submittedName>
        <fullName evidence="2">Uncharacterized protein</fullName>
    </submittedName>
</protein>
<organism evidence="2 3">
    <name type="scientific">Ascodesmis nigricans</name>
    <dbReference type="NCBI Taxonomy" id="341454"/>
    <lineage>
        <taxon>Eukaryota</taxon>
        <taxon>Fungi</taxon>
        <taxon>Dikarya</taxon>
        <taxon>Ascomycota</taxon>
        <taxon>Pezizomycotina</taxon>
        <taxon>Pezizomycetes</taxon>
        <taxon>Pezizales</taxon>
        <taxon>Ascodesmidaceae</taxon>
        <taxon>Ascodesmis</taxon>
    </lineage>
</organism>
<name>A0A4V3SI10_9PEZI</name>
<dbReference type="InParanoid" id="A0A4V3SI10"/>
<evidence type="ECO:0000313" key="2">
    <source>
        <dbReference type="EMBL" id="TGZ78274.1"/>
    </source>
</evidence>
<evidence type="ECO:0000313" key="3">
    <source>
        <dbReference type="Proteomes" id="UP000298138"/>
    </source>
</evidence>
<feature type="compositionally biased region" description="Basic residues" evidence="1">
    <location>
        <begin position="66"/>
        <end position="78"/>
    </location>
</feature>
<reference evidence="2 3" key="1">
    <citation type="submission" date="2019-04" db="EMBL/GenBank/DDBJ databases">
        <title>Comparative genomics and transcriptomics to analyze fruiting body development in filamentous ascomycetes.</title>
        <authorList>
            <consortium name="DOE Joint Genome Institute"/>
            <person name="Lutkenhaus R."/>
            <person name="Traeger S."/>
            <person name="Breuer J."/>
            <person name="Kuo A."/>
            <person name="Lipzen A."/>
            <person name="Pangilinan J."/>
            <person name="Dilworth D."/>
            <person name="Sandor L."/>
            <person name="Poggeler S."/>
            <person name="Barry K."/>
            <person name="Grigoriev I.V."/>
            <person name="Nowrousian M."/>
        </authorList>
    </citation>
    <scope>NUCLEOTIDE SEQUENCE [LARGE SCALE GENOMIC DNA]</scope>
    <source>
        <strain evidence="2 3">CBS 389.68</strain>
    </source>
</reference>
<dbReference type="PROSITE" id="PS51257">
    <property type="entry name" value="PROKAR_LIPOPROTEIN"/>
    <property type="match status" value="1"/>
</dbReference>
<dbReference type="AlphaFoldDB" id="A0A4V3SI10"/>
<dbReference type="Proteomes" id="UP000298138">
    <property type="component" value="Unassembled WGS sequence"/>
</dbReference>
<gene>
    <name evidence="2" type="ORF">EX30DRAFT_161987</name>
</gene>
<feature type="region of interest" description="Disordered" evidence="1">
    <location>
        <begin position="53"/>
        <end position="79"/>
    </location>
</feature>
<dbReference type="OrthoDB" id="5392605at2759"/>